<dbReference type="OrthoDB" id="944017at2"/>
<gene>
    <name evidence="2" type="ORF">EQG61_06450</name>
</gene>
<dbReference type="RefSeq" id="WP_129461097.1">
    <property type="nucleotide sequence ID" value="NZ_SBKN01000003.1"/>
</dbReference>
<keyword evidence="1" id="KW-0732">Signal</keyword>
<evidence type="ECO:0000313" key="3">
    <source>
        <dbReference type="Proteomes" id="UP000289857"/>
    </source>
</evidence>
<dbReference type="AlphaFoldDB" id="A0A4Q1K9J9"/>
<accession>A0A4Q1K9J9</accession>
<evidence type="ECO:0008006" key="4">
    <source>
        <dbReference type="Google" id="ProtNLM"/>
    </source>
</evidence>
<dbReference type="EMBL" id="SBKN01000003">
    <property type="protein sequence ID" value="RXR22867.1"/>
    <property type="molecule type" value="Genomic_DNA"/>
</dbReference>
<dbReference type="Proteomes" id="UP000289857">
    <property type="component" value="Unassembled WGS sequence"/>
</dbReference>
<keyword evidence="3" id="KW-1185">Reference proteome</keyword>
<sequence>MMHFRLLLLCFPLWVSCQNNATQTVDSNESTKSTSPLQAPTKSNVSYNELKKEATAIKAKAQKETDFTKQSDAFTQQLYQKLIPCWIGTPWSFDGHPELPGKQPVACSYFVSTTLRDVGVPINRYKMAQMGPMEEAQLLSGGQTIITLTFTTKEDGITQLQSKIPEGIHFIGFGTIHVGFLYRKGNQMAFIHSYYKNNVGVLFDPIENSPLWNVCTTFYVYPLSGNPDFIKLWLK</sequence>
<proteinExistence type="predicted"/>
<organism evidence="2 3">
    <name type="scientific">Flavobacterium stagni</name>
    <dbReference type="NCBI Taxonomy" id="2506421"/>
    <lineage>
        <taxon>Bacteria</taxon>
        <taxon>Pseudomonadati</taxon>
        <taxon>Bacteroidota</taxon>
        <taxon>Flavobacteriia</taxon>
        <taxon>Flavobacteriales</taxon>
        <taxon>Flavobacteriaceae</taxon>
        <taxon>Flavobacterium</taxon>
    </lineage>
</organism>
<evidence type="ECO:0000256" key="1">
    <source>
        <dbReference type="SAM" id="SignalP"/>
    </source>
</evidence>
<protein>
    <recommendedName>
        <fullName evidence="4">Peptidase C39-like domain-containing protein</fullName>
    </recommendedName>
</protein>
<name>A0A4Q1K9J9_9FLAO</name>
<feature type="chain" id="PRO_5020325956" description="Peptidase C39-like domain-containing protein" evidence="1">
    <location>
        <begin position="22"/>
        <end position="235"/>
    </location>
</feature>
<comment type="caution">
    <text evidence="2">The sequence shown here is derived from an EMBL/GenBank/DDBJ whole genome shotgun (WGS) entry which is preliminary data.</text>
</comment>
<reference evidence="3" key="1">
    <citation type="submission" date="2019-01" db="EMBL/GenBank/DDBJ databases">
        <title>Cytophagaceae bacterium strain CAR-16.</title>
        <authorList>
            <person name="Chen W.-M."/>
        </authorList>
    </citation>
    <scope>NUCLEOTIDE SEQUENCE [LARGE SCALE GENOMIC DNA]</scope>
    <source>
        <strain evidence="3">WWJ-16</strain>
    </source>
</reference>
<evidence type="ECO:0000313" key="2">
    <source>
        <dbReference type="EMBL" id="RXR22867.1"/>
    </source>
</evidence>
<dbReference type="PROSITE" id="PS51257">
    <property type="entry name" value="PROKAR_LIPOPROTEIN"/>
    <property type="match status" value="1"/>
</dbReference>
<feature type="signal peptide" evidence="1">
    <location>
        <begin position="1"/>
        <end position="21"/>
    </location>
</feature>